<evidence type="ECO:0000256" key="4">
    <source>
        <dbReference type="ARBA" id="ARBA00023015"/>
    </source>
</evidence>
<dbReference type="RefSeq" id="XP_022948357.1">
    <property type="nucleotide sequence ID" value="XM_023092589.1"/>
</dbReference>
<dbReference type="GO" id="GO:0005634">
    <property type="term" value="C:nucleus"/>
    <property type="evidence" value="ECO:0007669"/>
    <property type="project" value="UniProtKB-SubCell"/>
</dbReference>
<organism evidence="11 12">
    <name type="scientific">Cucurbita moschata</name>
    <name type="common">Winter crookneck squash</name>
    <name type="synonym">Cucurbita pepo var. moschata</name>
    <dbReference type="NCBI Taxonomy" id="3662"/>
    <lineage>
        <taxon>Eukaryota</taxon>
        <taxon>Viridiplantae</taxon>
        <taxon>Streptophyta</taxon>
        <taxon>Embryophyta</taxon>
        <taxon>Tracheophyta</taxon>
        <taxon>Spermatophyta</taxon>
        <taxon>Magnoliopsida</taxon>
        <taxon>eudicotyledons</taxon>
        <taxon>Gunneridae</taxon>
        <taxon>Pentapetalae</taxon>
        <taxon>rosids</taxon>
        <taxon>fabids</taxon>
        <taxon>Cucurbitales</taxon>
        <taxon>Cucurbitaceae</taxon>
        <taxon>Cucurbiteae</taxon>
        <taxon>Cucurbita</taxon>
    </lineage>
</organism>
<feature type="region of interest" description="Disordered" evidence="9">
    <location>
        <begin position="1"/>
        <end position="110"/>
    </location>
</feature>
<evidence type="ECO:0000256" key="8">
    <source>
        <dbReference type="PROSITE-ProRule" id="PRU00071"/>
    </source>
</evidence>
<dbReference type="PROSITE" id="PS01361">
    <property type="entry name" value="ZF_DOF_1"/>
    <property type="match status" value="1"/>
</dbReference>
<gene>
    <name evidence="12" type="primary">LOC111452058</name>
</gene>
<keyword evidence="11" id="KW-1185">Reference proteome</keyword>
<feature type="compositionally biased region" description="Acidic residues" evidence="9">
    <location>
        <begin position="49"/>
        <end position="70"/>
    </location>
</feature>
<dbReference type="InterPro" id="IPR045174">
    <property type="entry name" value="Dof"/>
</dbReference>
<evidence type="ECO:0000256" key="6">
    <source>
        <dbReference type="ARBA" id="ARBA00023163"/>
    </source>
</evidence>
<keyword evidence="4" id="KW-0805">Transcription regulation</keyword>
<evidence type="ECO:0000313" key="12">
    <source>
        <dbReference type="RefSeq" id="XP_022948357.1"/>
    </source>
</evidence>
<dbReference type="PANTHER" id="PTHR31089:SF1">
    <property type="entry name" value="CYCLIC DOF FACTOR 3"/>
    <property type="match status" value="1"/>
</dbReference>
<dbReference type="GO" id="GO:0008270">
    <property type="term" value="F:zinc ion binding"/>
    <property type="evidence" value="ECO:0007669"/>
    <property type="project" value="UniProtKB-KW"/>
</dbReference>
<protein>
    <submittedName>
        <fullName evidence="12">Cyclic dof factor 1-like</fullName>
    </submittedName>
</protein>
<dbReference type="PANTHER" id="PTHR31089">
    <property type="entry name" value="CYCLIC DOF FACTOR 2"/>
    <property type="match status" value="1"/>
</dbReference>
<dbReference type="AlphaFoldDB" id="A0A6J1G910"/>
<evidence type="ECO:0000256" key="7">
    <source>
        <dbReference type="ARBA" id="ARBA00023242"/>
    </source>
</evidence>
<evidence type="ECO:0000256" key="5">
    <source>
        <dbReference type="ARBA" id="ARBA00023125"/>
    </source>
</evidence>
<dbReference type="GO" id="GO:0003677">
    <property type="term" value="F:DNA binding"/>
    <property type="evidence" value="ECO:0007669"/>
    <property type="project" value="UniProtKB-UniRule"/>
</dbReference>
<keyword evidence="1" id="KW-0479">Metal-binding</keyword>
<accession>A0A6J1G910</accession>
<evidence type="ECO:0000259" key="10">
    <source>
        <dbReference type="PROSITE" id="PS50884"/>
    </source>
</evidence>
<keyword evidence="7 8" id="KW-0539">Nucleus</keyword>
<reference evidence="12" key="1">
    <citation type="submission" date="2025-08" db="UniProtKB">
        <authorList>
            <consortium name="RefSeq"/>
        </authorList>
    </citation>
    <scope>IDENTIFICATION</scope>
    <source>
        <tissue evidence="12">Young leaves</tissue>
    </source>
</reference>
<dbReference type="Pfam" id="PF02701">
    <property type="entry name" value="Zn_ribbon_Dof"/>
    <property type="match status" value="1"/>
</dbReference>
<evidence type="ECO:0000256" key="3">
    <source>
        <dbReference type="ARBA" id="ARBA00022833"/>
    </source>
</evidence>
<dbReference type="PROSITE" id="PS50884">
    <property type="entry name" value="ZF_DOF_2"/>
    <property type="match status" value="1"/>
</dbReference>
<dbReference type="KEGG" id="cmos:111452058"/>
<evidence type="ECO:0000256" key="2">
    <source>
        <dbReference type="ARBA" id="ARBA00022771"/>
    </source>
</evidence>
<keyword evidence="3" id="KW-0862">Zinc</keyword>
<sequence>MFDSSKDPSFTLFGRKIPLSDDGEPPPIHSHAHDSPSDKDAPPGKESTVDDDDEKTVDDSDDSINLDAGEEVSVNPKTPSIDEEEAANPINGKPESENSNSEKTLKKPDKLLPCPRCKSMETKFCYYNNYNVNQPRHFCKACQRYWTAGGTMRNVPVGAGRRKSKNSASYYRHITISEALDAARIEPPNGTDKPKFICNNGRVLSFNMESQNSEPMVGSVLNLAENRVLSNGVKKFEEKGSEVCDKSSNLSSMAVQSSSESHTQKINGFPSQISCLSGVPWPFVWNSSVPPPAFCPPGFPSLTFVPAAAWNCGAPGPWNTTWFSPQASSAEKSLCSDTKASSTLGKHQRDNEMAKEEWISSKEEGLKQRNGYVLTPKTLRIDDPSEAAKSSIWATLGIKNESITGGKNLFKTFQPKGHEKTHTAETSSVLQANPAALSRSLVFHESS</sequence>
<keyword evidence="2 8" id="KW-0863">Zinc-finger</keyword>
<dbReference type="InterPro" id="IPR003851">
    <property type="entry name" value="Znf_Dof"/>
</dbReference>
<dbReference type="GO" id="GO:0003700">
    <property type="term" value="F:DNA-binding transcription factor activity"/>
    <property type="evidence" value="ECO:0007669"/>
    <property type="project" value="InterPro"/>
</dbReference>
<evidence type="ECO:0000256" key="9">
    <source>
        <dbReference type="SAM" id="MobiDB-lite"/>
    </source>
</evidence>
<comment type="subcellular location">
    <subcellularLocation>
        <location evidence="8">Nucleus</location>
    </subcellularLocation>
</comment>
<feature type="domain" description="Dof-type" evidence="10">
    <location>
        <begin position="112"/>
        <end position="166"/>
    </location>
</feature>
<keyword evidence="6" id="KW-0804">Transcription</keyword>
<proteinExistence type="predicted"/>
<evidence type="ECO:0000313" key="11">
    <source>
        <dbReference type="Proteomes" id="UP000504609"/>
    </source>
</evidence>
<feature type="compositionally biased region" description="Basic and acidic residues" evidence="9">
    <location>
        <begin position="31"/>
        <end position="43"/>
    </location>
</feature>
<keyword evidence="5 8" id="KW-0238">DNA-binding</keyword>
<evidence type="ECO:0000256" key="1">
    <source>
        <dbReference type="ARBA" id="ARBA00022723"/>
    </source>
</evidence>
<dbReference type="GeneID" id="111452058"/>
<name>A0A6J1G910_CUCMO</name>
<dbReference type="Proteomes" id="UP000504609">
    <property type="component" value="Unplaced"/>
</dbReference>